<feature type="region of interest" description="Disordered" evidence="1">
    <location>
        <begin position="1"/>
        <end position="104"/>
    </location>
</feature>
<dbReference type="EMBL" id="OW240917">
    <property type="protein sequence ID" value="CAH2300852.1"/>
    <property type="molecule type" value="Genomic_DNA"/>
</dbReference>
<proteinExistence type="predicted"/>
<evidence type="ECO:0000256" key="1">
    <source>
        <dbReference type="SAM" id="MobiDB-lite"/>
    </source>
</evidence>
<organism evidence="2 3">
    <name type="scientific">Pelobates cultripes</name>
    <name type="common">Western spadefoot toad</name>
    <dbReference type="NCBI Taxonomy" id="61616"/>
    <lineage>
        <taxon>Eukaryota</taxon>
        <taxon>Metazoa</taxon>
        <taxon>Chordata</taxon>
        <taxon>Craniata</taxon>
        <taxon>Vertebrata</taxon>
        <taxon>Euteleostomi</taxon>
        <taxon>Amphibia</taxon>
        <taxon>Batrachia</taxon>
        <taxon>Anura</taxon>
        <taxon>Pelobatoidea</taxon>
        <taxon>Pelobatidae</taxon>
        <taxon>Pelobates</taxon>
    </lineage>
</organism>
<name>A0AAD1SGX1_PELCU</name>
<accession>A0AAD1SGX1</accession>
<evidence type="ECO:0000313" key="3">
    <source>
        <dbReference type="Proteomes" id="UP001295444"/>
    </source>
</evidence>
<dbReference type="Proteomes" id="UP001295444">
    <property type="component" value="Chromosome 06"/>
</dbReference>
<sequence>RGGKPLKQTSNQLGTDGVEAASGRTLPRPVGHTRSAGGAGHSEAAMRGRRSGRRVLVSSSPATGKNTHRTAEDELCGPGARGSKKADAVSLLKSPSSAHRHSQT</sequence>
<feature type="non-terminal residue" evidence="2">
    <location>
        <position position="1"/>
    </location>
</feature>
<reference evidence="2" key="1">
    <citation type="submission" date="2022-03" db="EMBL/GenBank/DDBJ databases">
        <authorList>
            <person name="Alioto T."/>
            <person name="Alioto T."/>
            <person name="Gomez Garrido J."/>
        </authorList>
    </citation>
    <scope>NUCLEOTIDE SEQUENCE</scope>
</reference>
<protein>
    <submittedName>
        <fullName evidence="2">Uncharacterized protein</fullName>
    </submittedName>
</protein>
<dbReference type="AlphaFoldDB" id="A0AAD1SGX1"/>
<evidence type="ECO:0000313" key="2">
    <source>
        <dbReference type="EMBL" id="CAH2300852.1"/>
    </source>
</evidence>
<gene>
    <name evidence="2" type="ORF">PECUL_23A013090</name>
</gene>
<keyword evidence="3" id="KW-1185">Reference proteome</keyword>